<reference evidence="4 5" key="1">
    <citation type="submission" date="2021-05" db="EMBL/GenBank/DDBJ databases">
        <title>Genome Assembly of Synthetic Allotetraploid Brassica napus Reveals Homoeologous Exchanges between Subgenomes.</title>
        <authorList>
            <person name="Davis J.T."/>
        </authorList>
    </citation>
    <scope>NUCLEOTIDE SEQUENCE [LARGE SCALE GENOMIC DNA]</scope>
    <source>
        <strain evidence="5">cv. Da-Ae</strain>
        <tissue evidence="4">Seedling</tissue>
    </source>
</reference>
<dbReference type="Proteomes" id="UP000824890">
    <property type="component" value="Unassembled WGS sequence"/>
</dbReference>
<accession>A0ABQ8BFR3</accession>
<dbReference type="Gene3D" id="3.80.10.10">
    <property type="entry name" value="Ribonuclease Inhibitor"/>
    <property type="match status" value="1"/>
</dbReference>
<name>A0ABQ8BFR3_BRANA</name>
<evidence type="ECO:0000313" key="4">
    <source>
        <dbReference type="EMBL" id="KAH0903669.1"/>
    </source>
</evidence>
<evidence type="ECO:0000256" key="1">
    <source>
        <dbReference type="ARBA" id="ARBA00022737"/>
    </source>
</evidence>
<feature type="domain" description="Disease resistance protein winged helix" evidence="3">
    <location>
        <begin position="54"/>
        <end position="120"/>
    </location>
</feature>
<dbReference type="SUPFAM" id="SSF52058">
    <property type="entry name" value="L domain-like"/>
    <property type="match status" value="1"/>
</dbReference>
<dbReference type="PANTHER" id="PTHR23155:SF1192">
    <property type="entry name" value="DISEASE RESISTANCE PROTEIN RFL1-RELATED"/>
    <property type="match status" value="1"/>
</dbReference>
<protein>
    <recommendedName>
        <fullName evidence="3">Disease resistance protein winged helix domain-containing protein</fullName>
    </recommendedName>
</protein>
<dbReference type="Gene3D" id="1.10.10.10">
    <property type="entry name" value="Winged helix-like DNA-binding domain superfamily/Winged helix DNA-binding domain"/>
    <property type="match status" value="1"/>
</dbReference>
<gene>
    <name evidence="4" type="ORF">HID58_043172</name>
</gene>
<dbReference type="PANTHER" id="PTHR23155">
    <property type="entry name" value="DISEASE RESISTANCE PROTEIN RP"/>
    <property type="match status" value="1"/>
</dbReference>
<sequence>MSTKTKVEEWEHAVDELNKSAAEYPDMETNIIPVMKYNSLCGESIKSCVLYYALFPEDYEIDRERLIEYWLSEGFLGEYPDTKRAINKGHDVLGTLINASLLTKNGTREVQMHDVLQEMAIWIASYFWRLEYTYFVKGRFGLHEIPKQKDWEAVRRMSLMGNNIKDITCHPKCSKLTTMFLQNNKLKNVGDKISHWKYISKLASLQYLDLSITNIEQLHVGFQELKNLYQLNLNGKWRLRRVAGISKLSNLRILQLLGSNVHANASLLRDLQLLEHLQVLAIKICAETDLDQISVIKGW</sequence>
<organism evidence="4 5">
    <name type="scientific">Brassica napus</name>
    <name type="common">Rape</name>
    <dbReference type="NCBI Taxonomy" id="3708"/>
    <lineage>
        <taxon>Eukaryota</taxon>
        <taxon>Viridiplantae</taxon>
        <taxon>Streptophyta</taxon>
        <taxon>Embryophyta</taxon>
        <taxon>Tracheophyta</taxon>
        <taxon>Spermatophyta</taxon>
        <taxon>Magnoliopsida</taxon>
        <taxon>eudicotyledons</taxon>
        <taxon>Gunneridae</taxon>
        <taxon>Pentapetalae</taxon>
        <taxon>rosids</taxon>
        <taxon>malvids</taxon>
        <taxon>Brassicales</taxon>
        <taxon>Brassicaceae</taxon>
        <taxon>Brassiceae</taxon>
        <taxon>Brassica</taxon>
    </lineage>
</organism>
<dbReference type="Pfam" id="PF23559">
    <property type="entry name" value="WHD_DRP"/>
    <property type="match status" value="1"/>
</dbReference>
<evidence type="ECO:0000313" key="5">
    <source>
        <dbReference type="Proteomes" id="UP000824890"/>
    </source>
</evidence>
<dbReference type="InterPro" id="IPR058922">
    <property type="entry name" value="WHD_DRP"/>
</dbReference>
<dbReference type="InterPro" id="IPR044974">
    <property type="entry name" value="Disease_R_plants"/>
</dbReference>
<dbReference type="EMBL" id="JAGKQM010000011">
    <property type="protein sequence ID" value="KAH0903669.1"/>
    <property type="molecule type" value="Genomic_DNA"/>
</dbReference>
<keyword evidence="2" id="KW-0611">Plant defense</keyword>
<evidence type="ECO:0000259" key="3">
    <source>
        <dbReference type="Pfam" id="PF23559"/>
    </source>
</evidence>
<comment type="caution">
    <text evidence="4">The sequence shown here is derived from an EMBL/GenBank/DDBJ whole genome shotgun (WGS) entry which is preliminary data.</text>
</comment>
<keyword evidence="5" id="KW-1185">Reference proteome</keyword>
<proteinExistence type="predicted"/>
<evidence type="ECO:0000256" key="2">
    <source>
        <dbReference type="ARBA" id="ARBA00022821"/>
    </source>
</evidence>
<dbReference type="InterPro" id="IPR036388">
    <property type="entry name" value="WH-like_DNA-bd_sf"/>
</dbReference>
<keyword evidence="1" id="KW-0677">Repeat</keyword>
<dbReference type="InterPro" id="IPR032675">
    <property type="entry name" value="LRR_dom_sf"/>
</dbReference>